<evidence type="ECO:0000313" key="2">
    <source>
        <dbReference type="EMBL" id="KIJ91429.1"/>
    </source>
</evidence>
<dbReference type="STRING" id="1095629.A0A0C9WHM0"/>
<dbReference type="InterPro" id="IPR001375">
    <property type="entry name" value="Peptidase_S9_cat"/>
</dbReference>
<evidence type="ECO:0000313" key="3">
    <source>
        <dbReference type="Proteomes" id="UP000054477"/>
    </source>
</evidence>
<dbReference type="SUPFAM" id="SSF69322">
    <property type="entry name" value="Tricorn protease domain 2"/>
    <property type="match status" value="1"/>
</dbReference>
<dbReference type="InterPro" id="IPR029058">
    <property type="entry name" value="AB_hydrolase_fold"/>
</dbReference>
<dbReference type="GO" id="GO:0006508">
    <property type="term" value="P:proteolysis"/>
    <property type="evidence" value="ECO:0007669"/>
    <property type="project" value="InterPro"/>
</dbReference>
<keyword evidence="3" id="KW-1185">Reference proteome</keyword>
<dbReference type="Gene3D" id="2.120.10.30">
    <property type="entry name" value="TolB, C-terminal domain"/>
    <property type="match status" value="1"/>
</dbReference>
<dbReference type="Proteomes" id="UP000054477">
    <property type="component" value="Unassembled WGS sequence"/>
</dbReference>
<dbReference type="GO" id="GO:0008236">
    <property type="term" value="F:serine-type peptidase activity"/>
    <property type="evidence" value="ECO:0007669"/>
    <property type="project" value="InterPro"/>
</dbReference>
<sequence length="615" mass="67343">MVSSTAPYGTWSSPITAEAITKGANGIADVIVDAITSEVYHVEKRPSEAGRNVLVHTRSNKDVVGEHWNVRTGVQEYGGSAAVIHAGVIYFSHLSDGRVYRILDGNQPEPVTPDKVTYRYANFEPHPIHTHLFVSVLEDHTDDTPAGIVTSLCIIDTKEKSIHSLISGADFYALPKFSPDGTRLAWNQWHHPDMPWEGGQIFVGDVSFDADGILAIINETHVAGVKEKVSACYPSWANNDTLIFTSDESGYVNPWKYTAGKAAALFPEPVPEDFGRPFWSLNWSPYAVVDAEGTKAVFVAIKDGREVLYFVDLLGGSQPRLLESPFVVVNVIRTVSLEKGEFVFNGQALDDKESIFHGSVSPSKDLILDSLLKDSKAVTFPVGIISIPRPLTLNVPPKDELLHVVYYPPQNPEYSGSSVEGELPPCVLNAHGGPTGLSNQALEWKKQYFTSRGWGWLDVNYGGSYGYGRAYTQRLASRWGIVDVEDCILASRTLSSPPYSLIDPKRVVIRGQSAGGYTVLAALSISSDTRAFAAATSSYGISNFKMLAEFTHKFESKYLDKLIGGSYDDVPEVYEERSPINHADKIVAPLLVCLLRKVVLCSAQSVAGVDFTGRY</sequence>
<dbReference type="InterPro" id="IPR011042">
    <property type="entry name" value="6-blade_b-propeller_TolB-like"/>
</dbReference>
<dbReference type="Gene3D" id="3.40.50.1820">
    <property type="entry name" value="alpha/beta hydrolase"/>
    <property type="match status" value="1"/>
</dbReference>
<dbReference type="EMBL" id="KN839009">
    <property type="protein sequence ID" value="KIJ91429.1"/>
    <property type="molecule type" value="Genomic_DNA"/>
</dbReference>
<feature type="domain" description="Peptidase S9 prolyl oligopeptidase catalytic" evidence="1">
    <location>
        <begin position="442"/>
        <end position="593"/>
    </location>
</feature>
<gene>
    <name evidence="2" type="ORF">K443DRAFT_486212</name>
</gene>
<proteinExistence type="predicted"/>
<dbReference type="Pfam" id="PF00326">
    <property type="entry name" value="Peptidase_S9"/>
    <property type="match status" value="1"/>
</dbReference>
<dbReference type="PANTHER" id="PTHR43056:SF5">
    <property type="entry name" value="PEPTIDASE S9 PROLYL OLIGOPEPTIDASE CATALYTIC DOMAIN-CONTAINING PROTEIN"/>
    <property type="match status" value="1"/>
</dbReference>
<protein>
    <recommendedName>
        <fullName evidence="1">Peptidase S9 prolyl oligopeptidase catalytic domain-containing protein</fullName>
    </recommendedName>
</protein>
<accession>A0A0C9WHM0</accession>
<name>A0A0C9WHM0_9AGAR</name>
<evidence type="ECO:0000259" key="1">
    <source>
        <dbReference type="Pfam" id="PF00326"/>
    </source>
</evidence>
<reference evidence="3" key="2">
    <citation type="submission" date="2015-01" db="EMBL/GenBank/DDBJ databases">
        <title>Evolutionary Origins and Diversification of the Mycorrhizal Mutualists.</title>
        <authorList>
            <consortium name="DOE Joint Genome Institute"/>
            <consortium name="Mycorrhizal Genomics Consortium"/>
            <person name="Kohler A."/>
            <person name="Kuo A."/>
            <person name="Nagy L.G."/>
            <person name="Floudas D."/>
            <person name="Copeland A."/>
            <person name="Barry K.W."/>
            <person name="Cichocki N."/>
            <person name="Veneault-Fourrey C."/>
            <person name="LaButti K."/>
            <person name="Lindquist E.A."/>
            <person name="Lipzen A."/>
            <person name="Lundell T."/>
            <person name="Morin E."/>
            <person name="Murat C."/>
            <person name="Riley R."/>
            <person name="Ohm R."/>
            <person name="Sun H."/>
            <person name="Tunlid A."/>
            <person name="Henrissat B."/>
            <person name="Grigoriev I.V."/>
            <person name="Hibbett D.S."/>
            <person name="Martin F."/>
        </authorList>
    </citation>
    <scope>NUCLEOTIDE SEQUENCE [LARGE SCALE GENOMIC DNA]</scope>
    <source>
        <strain evidence="3">LaAM-08-1</strain>
    </source>
</reference>
<dbReference type="PANTHER" id="PTHR43056">
    <property type="entry name" value="PEPTIDASE S9 PROLYL OLIGOPEPTIDASE"/>
    <property type="match status" value="1"/>
</dbReference>
<reference evidence="2 3" key="1">
    <citation type="submission" date="2014-04" db="EMBL/GenBank/DDBJ databases">
        <authorList>
            <consortium name="DOE Joint Genome Institute"/>
            <person name="Kuo A."/>
            <person name="Kohler A."/>
            <person name="Nagy L.G."/>
            <person name="Floudas D."/>
            <person name="Copeland A."/>
            <person name="Barry K.W."/>
            <person name="Cichocki N."/>
            <person name="Veneault-Fourrey C."/>
            <person name="LaButti K."/>
            <person name="Lindquist E.A."/>
            <person name="Lipzen A."/>
            <person name="Lundell T."/>
            <person name="Morin E."/>
            <person name="Murat C."/>
            <person name="Sun H."/>
            <person name="Tunlid A."/>
            <person name="Henrissat B."/>
            <person name="Grigoriev I.V."/>
            <person name="Hibbett D.S."/>
            <person name="Martin F."/>
            <person name="Nordberg H.P."/>
            <person name="Cantor M.N."/>
            <person name="Hua S.X."/>
        </authorList>
    </citation>
    <scope>NUCLEOTIDE SEQUENCE [LARGE SCALE GENOMIC DNA]</scope>
    <source>
        <strain evidence="2 3">LaAM-08-1</strain>
    </source>
</reference>
<dbReference type="AlphaFoldDB" id="A0A0C9WHM0"/>
<dbReference type="HOGENOM" id="CLU_012236_1_0_1"/>
<dbReference type="SUPFAM" id="SSF53474">
    <property type="entry name" value="alpha/beta-Hydrolases"/>
    <property type="match status" value="1"/>
</dbReference>
<dbReference type="OrthoDB" id="43744at2759"/>
<organism evidence="2 3">
    <name type="scientific">Laccaria amethystina LaAM-08-1</name>
    <dbReference type="NCBI Taxonomy" id="1095629"/>
    <lineage>
        <taxon>Eukaryota</taxon>
        <taxon>Fungi</taxon>
        <taxon>Dikarya</taxon>
        <taxon>Basidiomycota</taxon>
        <taxon>Agaricomycotina</taxon>
        <taxon>Agaricomycetes</taxon>
        <taxon>Agaricomycetidae</taxon>
        <taxon>Agaricales</taxon>
        <taxon>Agaricineae</taxon>
        <taxon>Hydnangiaceae</taxon>
        <taxon>Laccaria</taxon>
    </lineage>
</organism>
<dbReference type="InterPro" id="IPR050585">
    <property type="entry name" value="Xaa-Pro_dipeptidyl-ppase/CocE"/>
</dbReference>